<accession>A0A0A9DK20</accession>
<protein>
    <submittedName>
        <fullName evidence="1">Uncharacterized protein</fullName>
    </submittedName>
</protein>
<proteinExistence type="predicted"/>
<reference evidence="1" key="2">
    <citation type="journal article" date="2015" name="Data Brief">
        <title>Shoot transcriptome of the giant reed, Arundo donax.</title>
        <authorList>
            <person name="Barrero R.A."/>
            <person name="Guerrero F.D."/>
            <person name="Moolhuijzen P."/>
            <person name="Goolsby J.A."/>
            <person name="Tidwell J."/>
            <person name="Bellgard S.E."/>
            <person name="Bellgard M.I."/>
        </authorList>
    </citation>
    <scope>NUCLEOTIDE SEQUENCE</scope>
    <source>
        <tissue evidence="1">Shoot tissue taken approximately 20 cm above the soil surface</tissue>
    </source>
</reference>
<name>A0A0A9DK20_ARUDO</name>
<sequence length="40" mass="4570">MSGTTHHINNQHNAYNDNIPGYTFILEKDSRLAPSSIWLI</sequence>
<organism evidence="1">
    <name type="scientific">Arundo donax</name>
    <name type="common">Giant reed</name>
    <name type="synonym">Donax arundinaceus</name>
    <dbReference type="NCBI Taxonomy" id="35708"/>
    <lineage>
        <taxon>Eukaryota</taxon>
        <taxon>Viridiplantae</taxon>
        <taxon>Streptophyta</taxon>
        <taxon>Embryophyta</taxon>
        <taxon>Tracheophyta</taxon>
        <taxon>Spermatophyta</taxon>
        <taxon>Magnoliopsida</taxon>
        <taxon>Liliopsida</taxon>
        <taxon>Poales</taxon>
        <taxon>Poaceae</taxon>
        <taxon>PACMAD clade</taxon>
        <taxon>Arundinoideae</taxon>
        <taxon>Arundineae</taxon>
        <taxon>Arundo</taxon>
    </lineage>
</organism>
<dbReference type="AlphaFoldDB" id="A0A0A9DK20"/>
<reference evidence="1" key="1">
    <citation type="submission" date="2014-09" db="EMBL/GenBank/DDBJ databases">
        <authorList>
            <person name="Magalhaes I.L.F."/>
            <person name="Oliveira U."/>
            <person name="Santos F.R."/>
            <person name="Vidigal T.H.D.A."/>
            <person name="Brescovit A.D."/>
            <person name="Santos A.J."/>
        </authorList>
    </citation>
    <scope>NUCLEOTIDE SEQUENCE</scope>
    <source>
        <tissue evidence="1">Shoot tissue taken approximately 20 cm above the soil surface</tissue>
    </source>
</reference>
<evidence type="ECO:0000313" key="1">
    <source>
        <dbReference type="EMBL" id="JAD88121.1"/>
    </source>
</evidence>
<dbReference type="EMBL" id="GBRH01209774">
    <property type="protein sequence ID" value="JAD88121.1"/>
    <property type="molecule type" value="Transcribed_RNA"/>
</dbReference>